<gene>
    <name evidence="1" type="ORF">TBRA_LOCUS979</name>
</gene>
<reference evidence="1 2" key="1">
    <citation type="submission" date="2020-02" db="EMBL/GenBank/DDBJ databases">
        <authorList>
            <person name="Ferguson B K."/>
        </authorList>
    </citation>
    <scope>NUCLEOTIDE SEQUENCE [LARGE SCALE GENOMIC DNA]</scope>
</reference>
<accession>A0A6H5I0V8</accession>
<proteinExistence type="predicted"/>
<keyword evidence="2" id="KW-1185">Reference proteome</keyword>
<name>A0A6H5I0V8_9HYME</name>
<organism evidence="1 2">
    <name type="scientific">Trichogramma brassicae</name>
    <dbReference type="NCBI Taxonomy" id="86971"/>
    <lineage>
        <taxon>Eukaryota</taxon>
        <taxon>Metazoa</taxon>
        <taxon>Ecdysozoa</taxon>
        <taxon>Arthropoda</taxon>
        <taxon>Hexapoda</taxon>
        <taxon>Insecta</taxon>
        <taxon>Pterygota</taxon>
        <taxon>Neoptera</taxon>
        <taxon>Endopterygota</taxon>
        <taxon>Hymenoptera</taxon>
        <taxon>Apocrita</taxon>
        <taxon>Proctotrupomorpha</taxon>
        <taxon>Chalcidoidea</taxon>
        <taxon>Trichogrammatidae</taxon>
        <taxon>Trichogramma</taxon>
    </lineage>
</organism>
<sequence length="52" mass="6042">MGVTGLPCTPTSQTIFVEQTHPLPYYTRAVELLWGPDPEQYINRHSRSLRRQ</sequence>
<dbReference type="AlphaFoldDB" id="A0A6H5I0V8"/>
<evidence type="ECO:0000313" key="2">
    <source>
        <dbReference type="Proteomes" id="UP000479190"/>
    </source>
</evidence>
<protein>
    <submittedName>
        <fullName evidence="1">Uncharacterized protein</fullName>
    </submittedName>
</protein>
<evidence type="ECO:0000313" key="1">
    <source>
        <dbReference type="EMBL" id="CAB0028864.1"/>
    </source>
</evidence>
<dbReference type="EMBL" id="CADCXV010000212">
    <property type="protein sequence ID" value="CAB0028864.1"/>
    <property type="molecule type" value="Genomic_DNA"/>
</dbReference>
<dbReference type="Proteomes" id="UP000479190">
    <property type="component" value="Unassembled WGS sequence"/>
</dbReference>